<evidence type="ECO:0000313" key="4">
    <source>
        <dbReference type="Proteomes" id="UP000756387"/>
    </source>
</evidence>
<gene>
    <name evidence="3" type="ORF">IEQ44_14380</name>
</gene>
<protein>
    <recommendedName>
        <fullName evidence="2">RapA2 cadherin-like domain-containing protein</fullName>
    </recommendedName>
</protein>
<evidence type="ECO:0000313" key="3">
    <source>
        <dbReference type="EMBL" id="MBE7325836.1"/>
    </source>
</evidence>
<proteinExistence type="predicted"/>
<dbReference type="RefSeq" id="WP_193639165.1">
    <property type="nucleotide sequence ID" value="NZ_JADCSA010000017.1"/>
</dbReference>
<dbReference type="InterPro" id="IPR040853">
    <property type="entry name" value="RapA2_cadherin-like"/>
</dbReference>
<keyword evidence="1" id="KW-0732">Signal</keyword>
<comment type="caution">
    <text evidence="3">The sequence shown here is derived from an EMBL/GenBank/DDBJ whole genome shotgun (WGS) entry which is preliminary data.</text>
</comment>
<accession>A0ABR9RW91</accession>
<evidence type="ECO:0000259" key="2">
    <source>
        <dbReference type="Pfam" id="PF17803"/>
    </source>
</evidence>
<keyword evidence="4" id="KW-1185">Reference proteome</keyword>
<dbReference type="EMBL" id="JADCSA010000017">
    <property type="protein sequence ID" value="MBE7325836.1"/>
    <property type="molecule type" value="Genomic_DNA"/>
</dbReference>
<dbReference type="Proteomes" id="UP000756387">
    <property type="component" value="Unassembled WGS sequence"/>
</dbReference>
<feature type="domain" description="RapA2 cadherin-like" evidence="2">
    <location>
        <begin position="23"/>
        <end position="68"/>
    </location>
</feature>
<organism evidence="3 4">
    <name type="scientific">Nocardioides malaquae</name>
    <dbReference type="NCBI Taxonomy" id="2773426"/>
    <lineage>
        <taxon>Bacteria</taxon>
        <taxon>Bacillati</taxon>
        <taxon>Actinomycetota</taxon>
        <taxon>Actinomycetes</taxon>
        <taxon>Propionibacteriales</taxon>
        <taxon>Nocardioidaceae</taxon>
        <taxon>Nocardioides</taxon>
    </lineage>
</organism>
<evidence type="ECO:0000256" key="1">
    <source>
        <dbReference type="SAM" id="SignalP"/>
    </source>
</evidence>
<feature type="signal peptide" evidence="1">
    <location>
        <begin position="1"/>
        <end position="31"/>
    </location>
</feature>
<dbReference type="Pfam" id="PF17803">
    <property type="entry name" value="Cadherin_4"/>
    <property type="match status" value="1"/>
</dbReference>
<reference evidence="3 4" key="1">
    <citation type="submission" date="2020-10" db="EMBL/GenBank/DDBJ databases">
        <title>Nocardioides sp. isolated from sludge.</title>
        <authorList>
            <person name="Zhang X."/>
        </authorList>
    </citation>
    <scope>NUCLEOTIDE SEQUENCE [LARGE SCALE GENOMIC DNA]</scope>
    <source>
        <strain evidence="3 4">Y6</strain>
    </source>
</reference>
<feature type="chain" id="PRO_5046462752" description="RapA2 cadherin-like domain-containing protein" evidence="1">
    <location>
        <begin position="32"/>
        <end position="252"/>
    </location>
</feature>
<sequence length="252" mass="26943">MRRLTARLAALTSSVALASALAVTVAAPAHAEPPVVGDDEITMHANTIAMPDLLANDFDADGDELKVCRIEEKLDPPVGFFEFLGIHLVVADVGVEGTFEFTYWACDFETLVPGTLTVHVKPSPKAAITVKKAKKPGKVRVTNKSNFPLDFAWGSAASEDPDGQVKIGKKKTRVVTVRRTAITWMAQNANNGAAKVGYLRGIKLPKKGKKLPPSPRPRSGEAFAFTGALSALDDAEQGWLSPLRAVVAQRSS</sequence>
<name>A0ABR9RW91_9ACTN</name>